<dbReference type="GO" id="GO:0008270">
    <property type="term" value="F:zinc ion binding"/>
    <property type="evidence" value="ECO:0007669"/>
    <property type="project" value="InterPro"/>
</dbReference>
<dbReference type="PANTHER" id="PTHR31001">
    <property type="entry name" value="UNCHARACTERIZED TRANSCRIPTIONAL REGULATORY PROTEIN"/>
    <property type="match status" value="1"/>
</dbReference>
<organism evidence="6 7">
    <name type="scientific">Penicillium malachiteum</name>
    <dbReference type="NCBI Taxonomy" id="1324776"/>
    <lineage>
        <taxon>Eukaryota</taxon>
        <taxon>Fungi</taxon>
        <taxon>Dikarya</taxon>
        <taxon>Ascomycota</taxon>
        <taxon>Pezizomycotina</taxon>
        <taxon>Eurotiomycetes</taxon>
        <taxon>Eurotiomycetidae</taxon>
        <taxon>Eurotiales</taxon>
        <taxon>Aspergillaceae</taxon>
        <taxon>Penicillium</taxon>
    </lineage>
</organism>
<dbReference type="GO" id="GO:0006351">
    <property type="term" value="P:DNA-templated transcription"/>
    <property type="evidence" value="ECO:0007669"/>
    <property type="project" value="InterPro"/>
</dbReference>
<keyword evidence="4" id="KW-0539">Nucleus</keyword>
<reference evidence="6" key="1">
    <citation type="journal article" date="2023" name="IMA Fungus">
        <title>Comparative genomic study of the Penicillium genus elucidates a diverse pangenome and 15 lateral gene transfer events.</title>
        <authorList>
            <person name="Petersen C."/>
            <person name="Sorensen T."/>
            <person name="Nielsen M.R."/>
            <person name="Sondergaard T.E."/>
            <person name="Sorensen J.L."/>
            <person name="Fitzpatrick D.A."/>
            <person name="Frisvad J.C."/>
            <person name="Nielsen K.L."/>
        </authorList>
    </citation>
    <scope>NUCLEOTIDE SEQUENCE</scope>
    <source>
        <strain evidence="6">IBT 17514</strain>
    </source>
</reference>
<evidence type="ECO:0000256" key="1">
    <source>
        <dbReference type="ARBA" id="ARBA00004123"/>
    </source>
</evidence>
<dbReference type="AlphaFoldDB" id="A0AAD6MW41"/>
<protein>
    <submittedName>
        <fullName evidence="6">Fungal-specific transcription factor domain protein</fullName>
    </submittedName>
</protein>
<evidence type="ECO:0000259" key="5">
    <source>
        <dbReference type="SMART" id="SM00906"/>
    </source>
</evidence>
<proteinExistence type="predicted"/>
<name>A0AAD6MW41_9EURO</name>
<accession>A0AAD6MW41</accession>
<keyword evidence="2" id="KW-0805">Transcription regulation</keyword>
<dbReference type="SMART" id="SM00906">
    <property type="entry name" value="Fungal_trans"/>
    <property type="match status" value="1"/>
</dbReference>
<evidence type="ECO:0000256" key="2">
    <source>
        <dbReference type="ARBA" id="ARBA00023015"/>
    </source>
</evidence>
<evidence type="ECO:0000256" key="4">
    <source>
        <dbReference type="ARBA" id="ARBA00023242"/>
    </source>
</evidence>
<evidence type="ECO:0000313" key="6">
    <source>
        <dbReference type="EMBL" id="KAJ5727079.1"/>
    </source>
</evidence>
<dbReference type="Proteomes" id="UP001215712">
    <property type="component" value="Unassembled WGS sequence"/>
</dbReference>
<comment type="caution">
    <text evidence="6">The sequence shown here is derived from an EMBL/GenBank/DDBJ whole genome shotgun (WGS) entry which is preliminary data.</text>
</comment>
<feature type="domain" description="Xylanolytic transcriptional activator regulatory" evidence="5">
    <location>
        <begin position="82"/>
        <end position="156"/>
    </location>
</feature>
<dbReference type="PANTHER" id="PTHR31001:SF74">
    <property type="entry name" value="ZN(II)2CYS6 TRANSCRIPTION FACTOR (EUROFUNG)"/>
    <property type="match status" value="1"/>
</dbReference>
<comment type="subcellular location">
    <subcellularLocation>
        <location evidence="1">Nucleus</location>
    </subcellularLocation>
</comment>
<dbReference type="Pfam" id="PF04082">
    <property type="entry name" value="Fungal_trans"/>
    <property type="match status" value="1"/>
</dbReference>
<keyword evidence="3" id="KW-0804">Transcription</keyword>
<keyword evidence="7" id="KW-1185">Reference proteome</keyword>
<sequence>MCLAIQFQQSLLAPDNTIFTGGYFPGSIQQQESNTDISTFRENLIHCLLLRHYTNGGPYVIETLILYFMVEVFGKKDTEPGTRILVGNIVHITMHMGYHPDAKHFPHISPFAGEMRRRVWALIMQLDFSLSTQVGLPRIIKENQADVAEPRNLADSDLNEFITELPPSRPESEVTSTLYTLAKLRLISVGAKVADVATEPQPYSYTHVLQLDKEIDETRKGLPVSMKWTSLASSLSVPPQVVIQRIWLEVCVQRLKIVLHKQFMVSSGRQQQYNSNYSASACLMAATKILELQHLIDEETQVNGRLYQNRWRVTATFIHDFLLATSTLCIYLQVKKLEQARDQPSSGEENSLSADMERVRQLLRKTQVIWLRESPGSSEARKAASALHYVLGDHGVY</sequence>
<dbReference type="CDD" id="cd12148">
    <property type="entry name" value="fungal_TF_MHR"/>
    <property type="match status" value="1"/>
</dbReference>
<dbReference type="GO" id="GO:0003677">
    <property type="term" value="F:DNA binding"/>
    <property type="evidence" value="ECO:0007669"/>
    <property type="project" value="InterPro"/>
</dbReference>
<dbReference type="InterPro" id="IPR050613">
    <property type="entry name" value="Sec_Metabolite_Reg"/>
</dbReference>
<reference evidence="6" key="2">
    <citation type="submission" date="2023-01" db="EMBL/GenBank/DDBJ databases">
        <authorList>
            <person name="Petersen C."/>
        </authorList>
    </citation>
    <scope>NUCLEOTIDE SEQUENCE</scope>
    <source>
        <strain evidence="6">IBT 17514</strain>
    </source>
</reference>
<evidence type="ECO:0000256" key="3">
    <source>
        <dbReference type="ARBA" id="ARBA00023163"/>
    </source>
</evidence>
<dbReference type="InterPro" id="IPR007219">
    <property type="entry name" value="XnlR_reg_dom"/>
</dbReference>
<evidence type="ECO:0000313" key="7">
    <source>
        <dbReference type="Proteomes" id="UP001215712"/>
    </source>
</evidence>
<gene>
    <name evidence="6" type="ORF">N7493_004899</name>
</gene>
<dbReference type="EMBL" id="JAQJAN010000006">
    <property type="protein sequence ID" value="KAJ5727079.1"/>
    <property type="molecule type" value="Genomic_DNA"/>
</dbReference>
<dbReference type="GO" id="GO:0005634">
    <property type="term" value="C:nucleus"/>
    <property type="evidence" value="ECO:0007669"/>
    <property type="project" value="UniProtKB-SubCell"/>
</dbReference>